<keyword evidence="2" id="KW-0235">DNA replication</keyword>
<evidence type="ECO:0000256" key="3">
    <source>
        <dbReference type="RuleBase" id="RU000524"/>
    </source>
</evidence>
<comment type="caution">
    <text evidence="5">The sequence shown here is derived from an EMBL/GenBank/DDBJ whole genome shotgun (WGS) entry which is preliminary data.</text>
</comment>
<dbReference type="EMBL" id="JARRAG010000002">
    <property type="protein sequence ID" value="MDG3006718.1"/>
    <property type="molecule type" value="Genomic_DNA"/>
</dbReference>
<dbReference type="Gene3D" id="2.40.50.140">
    <property type="entry name" value="Nucleic acid-binding proteins"/>
    <property type="match status" value="1"/>
</dbReference>
<accession>A0ABT6FH53</accession>
<dbReference type="PROSITE" id="PS50935">
    <property type="entry name" value="SSB"/>
    <property type="match status" value="1"/>
</dbReference>
<feature type="compositionally biased region" description="Low complexity" evidence="4">
    <location>
        <begin position="126"/>
        <end position="149"/>
    </location>
</feature>
<dbReference type="RefSeq" id="WP_277863011.1">
    <property type="nucleotide sequence ID" value="NZ_JARRAG010000002.1"/>
</dbReference>
<evidence type="ECO:0000256" key="1">
    <source>
        <dbReference type="ARBA" id="ARBA00023125"/>
    </source>
</evidence>
<dbReference type="GO" id="GO:0003677">
    <property type="term" value="F:DNA binding"/>
    <property type="evidence" value="ECO:0007669"/>
    <property type="project" value="UniProtKB-KW"/>
</dbReference>
<dbReference type="SUPFAM" id="SSF50249">
    <property type="entry name" value="Nucleic acid-binding proteins"/>
    <property type="match status" value="1"/>
</dbReference>
<dbReference type="InterPro" id="IPR011344">
    <property type="entry name" value="ssDNA-bd"/>
</dbReference>
<gene>
    <name evidence="5" type="primary">ssb</name>
    <name evidence="5" type="ORF">PZE19_23360</name>
</gene>
<evidence type="ECO:0000256" key="4">
    <source>
        <dbReference type="SAM" id="MobiDB-lite"/>
    </source>
</evidence>
<keyword evidence="2" id="KW-0233">DNA recombination</keyword>
<feature type="short sequence motif" description="Important for interaction with partner proteins" evidence="2">
    <location>
        <begin position="178"/>
        <end position="183"/>
    </location>
</feature>
<dbReference type="Pfam" id="PF00436">
    <property type="entry name" value="SSB"/>
    <property type="match status" value="1"/>
</dbReference>
<proteinExistence type="inferred from homology"/>
<keyword evidence="2" id="KW-0234">DNA repair</keyword>
<keyword evidence="2" id="KW-0227">DNA damage</keyword>
<organism evidence="5 6">
    <name type="scientific">Paludisphaera mucosa</name>
    <dbReference type="NCBI Taxonomy" id="3030827"/>
    <lineage>
        <taxon>Bacteria</taxon>
        <taxon>Pseudomonadati</taxon>
        <taxon>Planctomycetota</taxon>
        <taxon>Planctomycetia</taxon>
        <taxon>Isosphaerales</taxon>
        <taxon>Isosphaeraceae</taxon>
        <taxon>Paludisphaera</taxon>
    </lineage>
</organism>
<comment type="subunit">
    <text evidence="2">Homotetramer.</text>
</comment>
<keyword evidence="1 2" id="KW-0238">DNA-binding</keyword>
<name>A0ABT6FH53_9BACT</name>
<sequence>MPDLNRVQLMGRLTFDPELRRIPNGTAVSELRMAVNRSWQGRDGERREEVLYIDVTVWDRQAETCCQILRKGSLVFVEGSLKMDQWDDKTTGEKRSKVRVQADRVQFLDSRRDGGGGSAGGDEEFSAPPARESSAPAARRPARPEAAPADRGFDNGPSRGGYAPSNSGGRAAVAPDQDDDIPF</sequence>
<dbReference type="NCBIfam" id="TIGR00621">
    <property type="entry name" value="ssb"/>
    <property type="match status" value="1"/>
</dbReference>
<dbReference type="CDD" id="cd04496">
    <property type="entry name" value="SSB_OBF"/>
    <property type="match status" value="1"/>
</dbReference>
<dbReference type="InterPro" id="IPR012340">
    <property type="entry name" value="NA-bd_OB-fold"/>
</dbReference>
<evidence type="ECO:0000313" key="6">
    <source>
        <dbReference type="Proteomes" id="UP001216907"/>
    </source>
</evidence>
<protein>
    <recommendedName>
        <fullName evidence="2 3">Single-stranded DNA-binding protein</fullName>
        <shortName evidence="2">SSB</shortName>
    </recommendedName>
</protein>
<evidence type="ECO:0000256" key="2">
    <source>
        <dbReference type="HAMAP-Rule" id="MF_00984"/>
    </source>
</evidence>
<evidence type="ECO:0000313" key="5">
    <source>
        <dbReference type="EMBL" id="MDG3006718.1"/>
    </source>
</evidence>
<comment type="caution">
    <text evidence="2">Lacks conserved residue(s) required for the propagation of feature annotation.</text>
</comment>
<dbReference type="Proteomes" id="UP001216907">
    <property type="component" value="Unassembled WGS sequence"/>
</dbReference>
<dbReference type="PANTHER" id="PTHR10302:SF27">
    <property type="entry name" value="SINGLE-STRANDED DNA-BINDING PROTEIN"/>
    <property type="match status" value="1"/>
</dbReference>
<comment type="function">
    <text evidence="2">Plays an important role in DNA replication, recombination and repair. Binds to ssDNA and to an array of partner proteins to recruit them to their sites of action during DNA metabolism.</text>
</comment>
<feature type="region of interest" description="Disordered" evidence="4">
    <location>
        <begin position="107"/>
        <end position="183"/>
    </location>
</feature>
<reference evidence="5 6" key="1">
    <citation type="submission" date="2023-03" db="EMBL/GenBank/DDBJ databases">
        <title>Paludisphaera mucosa sp. nov. a novel planctomycete from northern fen.</title>
        <authorList>
            <person name="Ivanova A."/>
        </authorList>
    </citation>
    <scope>NUCLEOTIDE SEQUENCE [LARGE SCALE GENOMIC DNA]</scope>
    <source>
        <strain evidence="5 6">Pla2</strain>
    </source>
</reference>
<dbReference type="InterPro" id="IPR000424">
    <property type="entry name" value="Primosome_PriB/ssb"/>
</dbReference>
<keyword evidence="6" id="KW-1185">Reference proteome</keyword>
<dbReference type="HAMAP" id="MF_00984">
    <property type="entry name" value="SSB"/>
    <property type="match status" value="1"/>
</dbReference>
<dbReference type="PANTHER" id="PTHR10302">
    <property type="entry name" value="SINGLE-STRANDED DNA-BINDING PROTEIN"/>
    <property type="match status" value="1"/>
</dbReference>